<dbReference type="Proteomes" id="UP000614601">
    <property type="component" value="Unassembled WGS sequence"/>
</dbReference>
<keyword evidence="8" id="KW-0238">DNA-binding</keyword>
<protein>
    <submittedName>
        <fullName evidence="14">Uncharacterized protein</fullName>
    </submittedName>
</protein>
<proteinExistence type="inferred from homology"/>
<evidence type="ECO:0000256" key="10">
    <source>
        <dbReference type="SAM" id="MobiDB-lite"/>
    </source>
</evidence>
<keyword evidence="3" id="KW-0547">Nucleotide-binding</keyword>
<evidence type="ECO:0000256" key="8">
    <source>
        <dbReference type="ARBA" id="ARBA00023125"/>
    </source>
</evidence>
<feature type="region of interest" description="Disordered" evidence="10">
    <location>
        <begin position="968"/>
        <end position="997"/>
    </location>
</feature>
<organism evidence="14 15">
    <name type="scientific">Bursaphelenchus okinawaensis</name>
    <dbReference type="NCBI Taxonomy" id="465554"/>
    <lineage>
        <taxon>Eukaryota</taxon>
        <taxon>Metazoa</taxon>
        <taxon>Ecdysozoa</taxon>
        <taxon>Nematoda</taxon>
        <taxon>Chromadorea</taxon>
        <taxon>Rhabditida</taxon>
        <taxon>Tylenchina</taxon>
        <taxon>Tylenchomorpha</taxon>
        <taxon>Aphelenchoidea</taxon>
        <taxon>Aphelenchoididae</taxon>
        <taxon>Bursaphelenchus</taxon>
    </lineage>
</organism>
<name>A0A811L8X6_9BILA</name>
<evidence type="ECO:0000256" key="5">
    <source>
        <dbReference type="ARBA" id="ARBA00022806"/>
    </source>
</evidence>
<feature type="domain" description="SANT" evidence="13">
    <location>
        <begin position="802"/>
        <end position="854"/>
    </location>
</feature>
<evidence type="ECO:0000256" key="6">
    <source>
        <dbReference type="ARBA" id="ARBA00022840"/>
    </source>
</evidence>
<evidence type="ECO:0000256" key="9">
    <source>
        <dbReference type="ARBA" id="ARBA00023242"/>
    </source>
</evidence>
<dbReference type="InterPro" id="IPR027417">
    <property type="entry name" value="P-loop_NTPase"/>
</dbReference>
<dbReference type="GO" id="GO:0005634">
    <property type="term" value="C:nucleus"/>
    <property type="evidence" value="ECO:0007669"/>
    <property type="project" value="UniProtKB-SubCell"/>
</dbReference>
<evidence type="ECO:0000259" key="12">
    <source>
        <dbReference type="PROSITE" id="PS51194"/>
    </source>
</evidence>
<dbReference type="PROSITE" id="PS51293">
    <property type="entry name" value="SANT"/>
    <property type="match status" value="1"/>
</dbReference>
<dbReference type="Gene3D" id="3.40.50.10810">
    <property type="entry name" value="Tandem AAA-ATPase domain"/>
    <property type="match status" value="1"/>
</dbReference>
<dbReference type="InterPro" id="IPR036306">
    <property type="entry name" value="ISWI_HAND-dom_sf"/>
</dbReference>
<feature type="domain" description="Helicase C-terminal" evidence="12">
    <location>
        <begin position="452"/>
        <end position="603"/>
    </location>
</feature>
<dbReference type="PROSITE" id="PS51194">
    <property type="entry name" value="HELICASE_CTER"/>
    <property type="match status" value="1"/>
</dbReference>
<evidence type="ECO:0000256" key="4">
    <source>
        <dbReference type="ARBA" id="ARBA00022801"/>
    </source>
</evidence>
<dbReference type="CDD" id="cd00167">
    <property type="entry name" value="SANT"/>
    <property type="match status" value="1"/>
</dbReference>
<evidence type="ECO:0000259" key="11">
    <source>
        <dbReference type="PROSITE" id="PS51192"/>
    </source>
</evidence>
<dbReference type="Gene3D" id="3.40.50.300">
    <property type="entry name" value="P-loop containing nucleotide triphosphate hydrolases"/>
    <property type="match status" value="1"/>
</dbReference>
<dbReference type="InterPro" id="IPR001005">
    <property type="entry name" value="SANT/Myb"/>
</dbReference>
<dbReference type="InterPro" id="IPR015194">
    <property type="entry name" value="ISWI_HAND-dom"/>
</dbReference>
<keyword evidence="15" id="KW-1185">Reference proteome</keyword>
<evidence type="ECO:0000256" key="2">
    <source>
        <dbReference type="ARBA" id="ARBA00009687"/>
    </source>
</evidence>
<dbReference type="GO" id="GO:0140658">
    <property type="term" value="F:ATP-dependent chromatin remodeler activity"/>
    <property type="evidence" value="ECO:0007669"/>
    <property type="project" value="TreeGrafter"/>
</dbReference>
<evidence type="ECO:0000256" key="1">
    <source>
        <dbReference type="ARBA" id="ARBA00004123"/>
    </source>
</evidence>
<keyword evidence="7" id="KW-0156">Chromatin regulator</keyword>
<dbReference type="GO" id="GO:0031491">
    <property type="term" value="F:nucleosome binding"/>
    <property type="evidence" value="ECO:0007669"/>
    <property type="project" value="InterPro"/>
</dbReference>
<dbReference type="Pfam" id="PF09110">
    <property type="entry name" value="HAND"/>
    <property type="match status" value="1"/>
</dbReference>
<dbReference type="SUPFAM" id="SSF52540">
    <property type="entry name" value="P-loop containing nucleoside triphosphate hydrolases"/>
    <property type="match status" value="2"/>
</dbReference>
<dbReference type="Pfam" id="PF09111">
    <property type="entry name" value="SLIDE"/>
    <property type="match status" value="1"/>
</dbReference>
<dbReference type="Gene3D" id="1.10.10.60">
    <property type="entry name" value="Homeodomain-like"/>
    <property type="match status" value="2"/>
</dbReference>
<dbReference type="GO" id="GO:0042393">
    <property type="term" value="F:histone binding"/>
    <property type="evidence" value="ECO:0007669"/>
    <property type="project" value="TreeGrafter"/>
</dbReference>
<dbReference type="EMBL" id="CAJFCW020000005">
    <property type="protein sequence ID" value="CAG9119725.1"/>
    <property type="molecule type" value="Genomic_DNA"/>
</dbReference>
<feature type="compositionally biased region" description="Basic residues" evidence="10">
    <location>
        <begin position="981"/>
        <end position="997"/>
    </location>
</feature>
<dbReference type="SUPFAM" id="SSF46689">
    <property type="entry name" value="Homeodomain-like"/>
    <property type="match status" value="2"/>
</dbReference>
<dbReference type="SUPFAM" id="SSF101224">
    <property type="entry name" value="HAND domain of the nucleosome remodeling ATPase ISWI"/>
    <property type="match status" value="1"/>
</dbReference>
<comment type="subcellular location">
    <subcellularLocation>
        <location evidence="1">Nucleus</location>
    </subcellularLocation>
</comment>
<feature type="compositionally biased region" description="Basic and acidic residues" evidence="10">
    <location>
        <begin position="44"/>
        <end position="63"/>
    </location>
</feature>
<dbReference type="PANTHER" id="PTHR45623">
    <property type="entry name" value="CHROMODOMAIN-HELICASE-DNA-BINDING PROTEIN 3-RELATED-RELATED"/>
    <property type="match status" value="1"/>
</dbReference>
<dbReference type="InterPro" id="IPR015195">
    <property type="entry name" value="SLIDE"/>
</dbReference>
<dbReference type="SMART" id="SM00490">
    <property type="entry name" value="HELICc"/>
    <property type="match status" value="1"/>
</dbReference>
<dbReference type="Gene3D" id="1.10.1040.30">
    <property type="entry name" value="ISWI, HAND domain"/>
    <property type="match status" value="1"/>
</dbReference>
<keyword evidence="6" id="KW-0067">ATP-binding</keyword>
<dbReference type="GO" id="GO:0016887">
    <property type="term" value="F:ATP hydrolysis activity"/>
    <property type="evidence" value="ECO:0007669"/>
    <property type="project" value="TreeGrafter"/>
</dbReference>
<dbReference type="Pfam" id="PF00271">
    <property type="entry name" value="Helicase_C"/>
    <property type="match status" value="1"/>
</dbReference>
<dbReference type="InterPro" id="IPR038718">
    <property type="entry name" value="SNF2-like_sf"/>
</dbReference>
<dbReference type="EMBL" id="CAJFDH010000005">
    <property type="protein sequence ID" value="CAD5224172.1"/>
    <property type="molecule type" value="Genomic_DNA"/>
</dbReference>
<sequence length="997" mass="116623">MASDLPKTEDVEMKEEVNDHEEMEADQAEAASPEVMEQDDEEFKPETEEETKHEPIRNEFEDMDSFKRFEQLLKKTENFSKKLSTGDALLSSNANKKKRGRPSAVSDRRHAKTEEEEDNELLAQEGALEDLILFDKSPAYIKNGELRDYQVRGLNWMIQLNYNRFNGILADEMGLGKTLQTISLLGYMKHYKNHNGHFLVIVPKSTLQNWQNEFNKWCPSIKTIVLIGDAETRAKPLEQIKNRDFEAVITSYEMVLKCLSDLKKIVWYYMVIDEAHRIKNEHSKLAESVRVLKTKNRLLLTGTPLQNNLHELWSLLNFLLPDIFNSAEDFDSWFHNDSVLGSEDIIKRLHRVLQPFLLRRIKADVEKSLLPKKEVKVFIGLSKLQKEWYTKVLMKDIDIVNTHGKVEKKRLMNILMHLRKCCNHPYLFDGAEPGPPFTTDQHLVEASGKMVLLDKLLSKLQQQGSRVLIFSQMSRMLDILEDYCMWRNHKYCRLDGSTAHELRHQQIDEYNKEGSDKFIFMLTTRAGGLGINLTSADVVIIYDSDWNPQMDLQAMDRAHRIGQKKQVRVFRLITENTCEERIIERAERKLRLDSVVIQQGRLAEAQKTLGADEMLSMVRHGANQIFQSKDSTITDEDIEVILSKAEDKTKELNDQLDKLGESNLREFKSIYDFDGENFKGKSIRQTPVFIEPPKRERKTNYNIEHCFKEQTKQETVGAKQKAPRPKNLPQIYDFQFHPKRLYELIDNEVYYFRKVSGYEPTAPEGLSGKDVEKYLKEEKKKMDKVVEPTNEMLEERENLYNKAVFDWSRKEFSVFQKSCEKYGRKDYAAIAKEIGTKTEDEVQKYSEVFWKRYKEIKDWDRIVSSIVKGEEKLRRKDDIKRALKRQIESCKDPLVELTINAQKNKSFVSEEDRFLLVKLNEFGYDSPDIHEQIRKAIRDAPQFKFNWFFRSRTAAEIGKRLSSLIPSITTEEDDEQEEKARKRMHGTPVVKGKKKKV</sequence>
<feature type="region of interest" description="Disordered" evidence="10">
    <location>
        <begin position="1"/>
        <end position="63"/>
    </location>
</feature>
<dbReference type="Proteomes" id="UP000783686">
    <property type="component" value="Unassembled WGS sequence"/>
</dbReference>
<dbReference type="SMART" id="SM00487">
    <property type="entry name" value="DEXDc"/>
    <property type="match status" value="1"/>
</dbReference>
<dbReference type="AlphaFoldDB" id="A0A811L8X6"/>
<comment type="caution">
    <text evidence="14">The sequence shown here is derived from an EMBL/GenBank/DDBJ whole genome shotgun (WGS) entry which is preliminary data.</text>
</comment>
<reference evidence="14" key="1">
    <citation type="submission" date="2020-09" db="EMBL/GenBank/DDBJ databases">
        <authorList>
            <person name="Kikuchi T."/>
        </authorList>
    </citation>
    <scope>NUCLEOTIDE SEQUENCE</scope>
    <source>
        <strain evidence="14">SH1</strain>
    </source>
</reference>
<evidence type="ECO:0000313" key="14">
    <source>
        <dbReference type="EMBL" id="CAD5224172.1"/>
    </source>
</evidence>
<keyword evidence="5" id="KW-0347">Helicase</keyword>
<dbReference type="CDD" id="cd18793">
    <property type="entry name" value="SF2_C_SNF"/>
    <property type="match status" value="1"/>
</dbReference>
<dbReference type="GO" id="GO:0004386">
    <property type="term" value="F:helicase activity"/>
    <property type="evidence" value="ECO:0007669"/>
    <property type="project" value="UniProtKB-KW"/>
</dbReference>
<keyword evidence="4" id="KW-0378">Hydrolase</keyword>
<evidence type="ECO:0000313" key="15">
    <source>
        <dbReference type="Proteomes" id="UP000614601"/>
    </source>
</evidence>
<dbReference type="InterPro" id="IPR009057">
    <property type="entry name" value="Homeodomain-like_sf"/>
</dbReference>
<dbReference type="GO" id="GO:0003677">
    <property type="term" value="F:DNA binding"/>
    <property type="evidence" value="ECO:0007669"/>
    <property type="project" value="UniProtKB-KW"/>
</dbReference>
<keyword evidence="9" id="KW-0539">Nucleus</keyword>
<dbReference type="GO" id="GO:0034728">
    <property type="term" value="P:nucleosome organization"/>
    <property type="evidence" value="ECO:0007669"/>
    <property type="project" value="TreeGrafter"/>
</dbReference>
<evidence type="ECO:0000256" key="7">
    <source>
        <dbReference type="ARBA" id="ARBA00022853"/>
    </source>
</evidence>
<dbReference type="InterPro" id="IPR000330">
    <property type="entry name" value="SNF2_N"/>
</dbReference>
<dbReference type="CDD" id="cd17997">
    <property type="entry name" value="DEXHc_SMARCA1_SMARCA5"/>
    <property type="match status" value="1"/>
</dbReference>
<feature type="compositionally biased region" description="Acidic residues" evidence="10">
    <location>
        <begin position="18"/>
        <end position="27"/>
    </location>
</feature>
<feature type="domain" description="Helicase ATP-binding" evidence="11">
    <location>
        <begin position="158"/>
        <end position="322"/>
    </location>
</feature>
<accession>A0A811L8X6</accession>
<feature type="compositionally biased region" description="Basic and acidic residues" evidence="10">
    <location>
        <begin position="1"/>
        <end position="17"/>
    </location>
</feature>
<comment type="similarity">
    <text evidence="2">Belongs to the SNF2/RAD54 helicase family. ISWI subfamily.</text>
</comment>
<evidence type="ECO:0000259" key="13">
    <source>
        <dbReference type="PROSITE" id="PS51293"/>
    </source>
</evidence>
<dbReference type="InterPro" id="IPR014001">
    <property type="entry name" value="Helicase_ATP-bd"/>
</dbReference>
<dbReference type="PANTHER" id="PTHR45623:SF49">
    <property type="entry name" value="SWI_SNF-RELATED MATRIX-ASSOCIATED ACTIN-DEPENDENT REGULATOR OF CHROMATIN SUBFAMILY A MEMBER 5"/>
    <property type="match status" value="1"/>
</dbReference>
<dbReference type="GO" id="GO:0000785">
    <property type="term" value="C:chromatin"/>
    <property type="evidence" value="ECO:0007669"/>
    <property type="project" value="TreeGrafter"/>
</dbReference>
<evidence type="ECO:0000256" key="3">
    <source>
        <dbReference type="ARBA" id="ARBA00022741"/>
    </source>
</evidence>
<dbReference type="Pfam" id="PF00176">
    <property type="entry name" value="SNF2-rel_dom"/>
    <property type="match status" value="1"/>
</dbReference>
<dbReference type="PROSITE" id="PS51192">
    <property type="entry name" value="HELICASE_ATP_BIND_1"/>
    <property type="match status" value="1"/>
</dbReference>
<dbReference type="FunFam" id="3.40.50.10810:FF:000005">
    <property type="entry name" value="Photoperiod-independent early flowering 1"/>
    <property type="match status" value="1"/>
</dbReference>
<feature type="region of interest" description="Disordered" evidence="10">
    <location>
        <begin position="90"/>
        <end position="120"/>
    </location>
</feature>
<dbReference type="GO" id="GO:0005524">
    <property type="term" value="F:ATP binding"/>
    <property type="evidence" value="ECO:0007669"/>
    <property type="project" value="UniProtKB-KW"/>
</dbReference>
<dbReference type="InterPro" id="IPR001650">
    <property type="entry name" value="Helicase_C-like"/>
</dbReference>
<dbReference type="InterPro" id="IPR049730">
    <property type="entry name" value="SNF2/RAD54-like_C"/>
</dbReference>
<dbReference type="FunFam" id="3.40.50.300:FF:000082">
    <property type="entry name" value="ISWI chromatin remodeling complex ATPase ISW1"/>
    <property type="match status" value="1"/>
</dbReference>
<dbReference type="OrthoDB" id="5857104at2759"/>
<dbReference type="InterPro" id="IPR017884">
    <property type="entry name" value="SANT_dom"/>
</dbReference>
<gene>
    <name evidence="14" type="ORF">BOKJ2_LOCUS10942</name>
</gene>
<dbReference type="InterPro" id="IPR044754">
    <property type="entry name" value="Isw1/2_DEXHc"/>
</dbReference>